<dbReference type="AlphaFoldDB" id="A0A085WC35"/>
<organism evidence="2 3">
    <name type="scientific">Hyalangium minutum</name>
    <dbReference type="NCBI Taxonomy" id="394096"/>
    <lineage>
        <taxon>Bacteria</taxon>
        <taxon>Pseudomonadati</taxon>
        <taxon>Myxococcota</taxon>
        <taxon>Myxococcia</taxon>
        <taxon>Myxococcales</taxon>
        <taxon>Cystobacterineae</taxon>
        <taxon>Archangiaceae</taxon>
        <taxon>Hyalangium</taxon>
    </lineage>
</organism>
<reference evidence="2 3" key="1">
    <citation type="submission" date="2014-04" db="EMBL/GenBank/DDBJ databases">
        <title>Genome assembly of Hyalangium minutum DSM 14724.</title>
        <authorList>
            <person name="Sharma G."/>
            <person name="Subramanian S."/>
        </authorList>
    </citation>
    <scope>NUCLEOTIDE SEQUENCE [LARGE SCALE GENOMIC DNA]</scope>
    <source>
        <strain evidence="2 3">DSM 14724</strain>
    </source>
</reference>
<protein>
    <submittedName>
        <fullName evidence="2">Uncharacterized protein</fullName>
    </submittedName>
</protein>
<evidence type="ECO:0000256" key="1">
    <source>
        <dbReference type="SAM" id="MobiDB-lite"/>
    </source>
</evidence>
<feature type="region of interest" description="Disordered" evidence="1">
    <location>
        <begin position="545"/>
        <end position="590"/>
    </location>
</feature>
<gene>
    <name evidence="2" type="ORF">DB31_1364</name>
</gene>
<name>A0A085WC35_9BACT</name>
<dbReference type="STRING" id="394096.DB31_1364"/>
<sequence>MVRWEPLAGGRSSLGGTASLGGEPYPGARSTPPQALLSMRHLWLLGLCFTAVACSESASADGAVRVVVNYGSYEPVCLRIIVSDNKGHVGQTDIPNGKFQHKEQRQVRTAVFIKPDWGPVLTIAVASLEKEEGTGNEARCSGNEIERLIRQESIEVSPMEFAMFTDTLQARDDDHDGYVLKTQDVAGTDCDDTTATIHPGVGCNDGNWCTKNDRCTASGMCQGEDFNPCESPGECKISKVINCSESAQCTVDADSSKTGQSCNGAGTGGKCRSDGVCSVFPFPPSNFDPDAVSAGDRSLDVRISCGSQSDPVIFDSTNGGWKFPQGCSPTMPVAQAPQGNEGVALLAMKSLTIELGRVLKLVGNRPVILAVYGDAPLSGALLADANFETPGAGGNRLGCSLQKGGDGTFSQGVGGGGGGGAFGQQGAEGGQFDNSARGGTAGAKVSSALSPLVGGCQGGAGGSASNSTNGGIGGAGGGALQLAVAGTLTANNSISVSGGGGRGGKGSSDGGENAEGGGGGGSGGGLLIEAGQLNLTFDARLIANGGAGGEGGDSERNNQGEDGEDGSQSAPISAKGGDSRVRGTAGGNGGAEAVAATPGIDGVAKGGAGGGGGGAGVIVLRGYAGCQIDPSCGATNNRGCDISPKVTPVCP</sequence>
<accession>A0A085WC35</accession>
<feature type="region of interest" description="Disordered" evidence="1">
    <location>
        <begin position="493"/>
        <end position="525"/>
    </location>
</feature>
<evidence type="ECO:0000313" key="2">
    <source>
        <dbReference type="EMBL" id="KFE65248.1"/>
    </source>
</evidence>
<comment type="caution">
    <text evidence="2">The sequence shown here is derived from an EMBL/GenBank/DDBJ whole genome shotgun (WGS) entry which is preliminary data.</text>
</comment>
<feature type="region of interest" description="Disordered" evidence="1">
    <location>
        <begin position="1"/>
        <end position="31"/>
    </location>
</feature>
<evidence type="ECO:0000313" key="3">
    <source>
        <dbReference type="Proteomes" id="UP000028725"/>
    </source>
</evidence>
<dbReference type="Proteomes" id="UP000028725">
    <property type="component" value="Unassembled WGS sequence"/>
</dbReference>
<keyword evidence="3" id="KW-1185">Reference proteome</keyword>
<dbReference type="EMBL" id="JMCB01000012">
    <property type="protein sequence ID" value="KFE65248.1"/>
    <property type="molecule type" value="Genomic_DNA"/>
</dbReference>
<feature type="region of interest" description="Disordered" evidence="1">
    <location>
        <begin position="410"/>
        <end position="440"/>
    </location>
</feature>
<feature type="compositionally biased region" description="Gly residues" evidence="1">
    <location>
        <begin position="410"/>
        <end position="429"/>
    </location>
</feature>
<proteinExistence type="predicted"/>
<feature type="compositionally biased region" description="Gly residues" evidence="1">
    <location>
        <begin position="497"/>
        <end position="525"/>
    </location>
</feature>